<reference evidence="1 2" key="1">
    <citation type="journal article" date="2015" name="Nature">
        <title>rRNA introns, odd ribosomes, and small enigmatic genomes across a large radiation of phyla.</title>
        <authorList>
            <person name="Brown C.T."/>
            <person name="Hug L.A."/>
            <person name="Thomas B.C."/>
            <person name="Sharon I."/>
            <person name="Castelle C.J."/>
            <person name="Singh A."/>
            <person name="Wilkins M.J."/>
            <person name="Williams K.H."/>
            <person name="Banfield J.F."/>
        </authorList>
    </citation>
    <scope>NUCLEOTIDE SEQUENCE [LARGE SCALE GENOMIC DNA]</scope>
</reference>
<comment type="caution">
    <text evidence="1">The sequence shown here is derived from an EMBL/GenBank/DDBJ whole genome shotgun (WGS) entry which is preliminary data.</text>
</comment>
<evidence type="ECO:0000313" key="1">
    <source>
        <dbReference type="EMBL" id="KKQ16141.1"/>
    </source>
</evidence>
<organism evidence="1 2">
    <name type="scientific">Candidatus Daviesbacteria bacterium GW2011_GWA1_36_8</name>
    <dbReference type="NCBI Taxonomy" id="1618417"/>
    <lineage>
        <taxon>Bacteria</taxon>
        <taxon>Candidatus Daviesiibacteriota</taxon>
    </lineage>
</organism>
<dbReference type="AlphaFoldDB" id="A0A0G0IJE9"/>
<dbReference type="Proteomes" id="UP000034448">
    <property type="component" value="Unassembled WGS sequence"/>
</dbReference>
<sequence length="133" mass="14773">MPIERPEPQSELAESTSADISRPLSEKAYFWMSDLISKSKETVGPDYWSWQRARTGAIYGALTSSLLHNLLVPFILHATRDQDFDPGKFALQTVINVSAVTLVASGAYAQRDLAEDMVIFGRVITAPLRSFKP</sequence>
<evidence type="ECO:0000313" key="2">
    <source>
        <dbReference type="Proteomes" id="UP000034448"/>
    </source>
</evidence>
<proteinExistence type="predicted"/>
<name>A0A0G0IJE9_9BACT</name>
<protein>
    <submittedName>
        <fullName evidence="1">Uncharacterized protein</fullName>
    </submittedName>
</protein>
<gene>
    <name evidence="1" type="ORF">US28_C0005G0056</name>
</gene>
<dbReference type="EMBL" id="LBSJ01000005">
    <property type="protein sequence ID" value="KKQ16141.1"/>
    <property type="molecule type" value="Genomic_DNA"/>
</dbReference>
<accession>A0A0G0IJE9</accession>